<feature type="region of interest" description="Disordered" evidence="1">
    <location>
        <begin position="175"/>
        <end position="239"/>
    </location>
</feature>
<accession>A0A161HHK3</accession>
<dbReference type="GeneID" id="30035138"/>
<dbReference type="GO" id="GO:0034605">
    <property type="term" value="P:cellular response to heat"/>
    <property type="evidence" value="ECO:0007669"/>
    <property type="project" value="UniProtKB-ARBA"/>
</dbReference>
<dbReference type="GO" id="GO:1904262">
    <property type="term" value="P:negative regulation of TORC1 signaling"/>
    <property type="evidence" value="ECO:0007669"/>
    <property type="project" value="UniProtKB-ARBA"/>
</dbReference>
<evidence type="ECO:0000259" key="2">
    <source>
        <dbReference type="PROSITE" id="PS50969"/>
    </source>
</evidence>
<dbReference type="InterPro" id="IPR011948">
    <property type="entry name" value="Dullard_phosphatase"/>
</dbReference>
<feature type="compositionally biased region" description="Basic and acidic residues" evidence="1">
    <location>
        <begin position="116"/>
        <end position="128"/>
    </location>
</feature>
<evidence type="ECO:0000256" key="1">
    <source>
        <dbReference type="SAM" id="MobiDB-lite"/>
    </source>
</evidence>
<dbReference type="Gene3D" id="3.40.50.1000">
    <property type="entry name" value="HAD superfamily/HAD-like"/>
    <property type="match status" value="1"/>
</dbReference>
<name>A0A161HHK3_9ASCO</name>
<dbReference type="GO" id="GO:0016791">
    <property type="term" value="F:phosphatase activity"/>
    <property type="evidence" value="ECO:0007669"/>
    <property type="project" value="InterPro"/>
</dbReference>
<dbReference type="PANTHER" id="PTHR12210">
    <property type="entry name" value="DULLARD PROTEIN PHOSPHATASE"/>
    <property type="match status" value="1"/>
</dbReference>
<gene>
    <name evidence="3" type="primary">PSR2</name>
    <name evidence="3" type="ORF">AWJ20_3148</name>
</gene>
<dbReference type="InterPro" id="IPR023214">
    <property type="entry name" value="HAD_sf"/>
</dbReference>
<protein>
    <submittedName>
        <fullName evidence="3">Psr2p</fullName>
    </submittedName>
</protein>
<feature type="compositionally biased region" description="Gly residues" evidence="1">
    <location>
        <begin position="45"/>
        <end position="59"/>
    </location>
</feature>
<dbReference type="SMART" id="SM00577">
    <property type="entry name" value="CPDc"/>
    <property type="match status" value="1"/>
</dbReference>
<dbReference type="PROSITE" id="PS50969">
    <property type="entry name" value="FCP1"/>
    <property type="match status" value="1"/>
</dbReference>
<dbReference type="GO" id="GO:0034198">
    <property type="term" value="P:cellular response to amino acid starvation"/>
    <property type="evidence" value="ECO:0007669"/>
    <property type="project" value="UniProtKB-ARBA"/>
</dbReference>
<dbReference type="KEGG" id="slb:AWJ20_3148"/>
<feature type="domain" description="FCP1 homology" evidence="2">
    <location>
        <begin position="362"/>
        <end position="520"/>
    </location>
</feature>
<dbReference type="InterPro" id="IPR036412">
    <property type="entry name" value="HAD-like_sf"/>
</dbReference>
<dbReference type="EMBL" id="CP014503">
    <property type="protein sequence ID" value="ANB15520.1"/>
    <property type="molecule type" value="Genomic_DNA"/>
</dbReference>
<evidence type="ECO:0000313" key="3">
    <source>
        <dbReference type="EMBL" id="ANB15520.1"/>
    </source>
</evidence>
<dbReference type="GO" id="GO:0009651">
    <property type="term" value="P:response to salt stress"/>
    <property type="evidence" value="ECO:0007669"/>
    <property type="project" value="UniProtKB-ARBA"/>
</dbReference>
<dbReference type="AlphaFoldDB" id="A0A161HHK3"/>
<feature type="region of interest" description="Disordered" evidence="1">
    <location>
        <begin position="24"/>
        <end position="75"/>
    </location>
</feature>
<dbReference type="GO" id="GO:0045944">
    <property type="term" value="P:positive regulation of transcription by RNA polymerase II"/>
    <property type="evidence" value="ECO:0007669"/>
    <property type="project" value="UniProtKB-ARBA"/>
</dbReference>
<sequence>MISSGAETNVVGEEGVFDPCLRNRAAGGGFTTNNPDTTRRTTTGHGSGRVSGRSAGGNGNNDNTNIRSQPVYSSSSSSALERFFTRLLFCESRPKSGRVGEDGSELKSDTNLTSTSRERKAQKVEYGSDKLGAAGSGNVKTTKNGHKRDVSTSASSVPVAAAAASAAVTEAVGRGNVGLKPSRSNRQHGTQGAGQKHRPHTSPGSGPHHESELATKISGSGTPHLDKPVPPLPESGPDAQVTELGEKEKFDSSSTPNGGVYDNDQHLKFVEANHGGTGKGNNETIDYEKGEISIPDNKTLGAGDNQLVEYSTSSHHEGVDPNDKDSGLSTAYYQGEPDRGMGIIPSPYDPPKQWLLEPISAELAGRKCLVLDLDETLVHSSFKYIHQADFVIPVEIESQYHNVYVIKRPGVDEFMKRVGELYEVVVFTASVSKYGDPLLDQLDVHNVVHHRLFRESCYNYNGNYVKNLSQLGRPLQDTIIIDNSAASYIFHPQHAVPISSWFSDIHDNELLDMVPFLEDLAADKVSDVSLVLDVNI</sequence>
<reference evidence="3 4" key="1">
    <citation type="submission" date="2016-02" db="EMBL/GenBank/DDBJ databases">
        <title>Complete genome sequence and transcriptome regulation of the pentose utilising yeast Sugiyamaella lignohabitans.</title>
        <authorList>
            <person name="Bellasio M."/>
            <person name="Peymann A."/>
            <person name="Valli M."/>
            <person name="Sipitzky M."/>
            <person name="Graf A."/>
            <person name="Sauer M."/>
            <person name="Marx H."/>
            <person name="Mattanovich D."/>
        </authorList>
    </citation>
    <scope>NUCLEOTIDE SEQUENCE [LARGE SCALE GENOMIC DNA]</scope>
    <source>
        <strain evidence="3 4">CBS 10342</strain>
    </source>
</reference>
<feature type="compositionally biased region" description="Basic and acidic residues" evidence="1">
    <location>
        <begin position="94"/>
        <end position="108"/>
    </location>
</feature>
<keyword evidence="4" id="KW-1185">Reference proteome</keyword>
<organism evidence="3 4">
    <name type="scientific">Sugiyamaella lignohabitans</name>
    <dbReference type="NCBI Taxonomy" id="796027"/>
    <lineage>
        <taxon>Eukaryota</taxon>
        <taxon>Fungi</taxon>
        <taxon>Dikarya</taxon>
        <taxon>Ascomycota</taxon>
        <taxon>Saccharomycotina</taxon>
        <taxon>Dipodascomycetes</taxon>
        <taxon>Dipodascales</taxon>
        <taxon>Trichomonascaceae</taxon>
        <taxon>Sugiyamaella</taxon>
    </lineage>
</organism>
<dbReference type="NCBIfam" id="TIGR02251">
    <property type="entry name" value="HIF-SF_euk"/>
    <property type="match status" value="1"/>
</dbReference>
<dbReference type="CDD" id="cd07521">
    <property type="entry name" value="HAD_FCP1-like"/>
    <property type="match status" value="1"/>
</dbReference>
<dbReference type="RefSeq" id="XP_018737997.1">
    <property type="nucleotide sequence ID" value="XM_018880149.1"/>
</dbReference>
<dbReference type="Pfam" id="PF03031">
    <property type="entry name" value="NIF"/>
    <property type="match status" value="1"/>
</dbReference>
<evidence type="ECO:0000313" key="4">
    <source>
        <dbReference type="Proteomes" id="UP000189580"/>
    </source>
</evidence>
<feature type="compositionally biased region" description="Low complexity" evidence="1">
    <location>
        <begin position="31"/>
        <end position="44"/>
    </location>
</feature>
<feature type="region of interest" description="Disordered" evidence="1">
    <location>
        <begin position="94"/>
        <end position="154"/>
    </location>
</feature>
<dbReference type="OrthoDB" id="277011at2759"/>
<dbReference type="InterPro" id="IPR004274">
    <property type="entry name" value="FCP1_dom"/>
</dbReference>
<dbReference type="InterPro" id="IPR050365">
    <property type="entry name" value="TIM50"/>
</dbReference>
<dbReference type="FunFam" id="3.40.50.1000:FF:000043">
    <property type="entry name" value="General stress response phosphoprotein phosphatase Psr1/2"/>
    <property type="match status" value="1"/>
</dbReference>
<dbReference type="SUPFAM" id="SSF56784">
    <property type="entry name" value="HAD-like"/>
    <property type="match status" value="1"/>
</dbReference>
<feature type="compositionally biased region" description="Polar residues" evidence="1">
    <location>
        <begin position="62"/>
        <end position="72"/>
    </location>
</feature>
<dbReference type="Proteomes" id="UP000189580">
    <property type="component" value="Chromosome b"/>
</dbReference>
<proteinExistence type="predicted"/>